<sequence length="107" mass="11247">MSTSGVSSTITVICREDEIAGAKGLSNRISSVMQQVCPLNVSVVSQNMTRFCNAVAMALKDAELRDLPYPLDAVELTVELTGSGEVRLVGSVGAELSGGLKLTFKRG</sequence>
<comment type="caution">
    <text evidence="2">The sequence shown here is derived from an EMBL/GenBank/DDBJ whole genome shotgun (WGS) entry which is preliminary data.</text>
</comment>
<keyword evidence="3" id="KW-1185">Reference proteome</keyword>
<evidence type="ECO:0000313" key="3">
    <source>
        <dbReference type="Proteomes" id="UP000054770"/>
    </source>
</evidence>
<feature type="domain" description="Pepco" evidence="1">
    <location>
        <begin position="17"/>
        <end position="106"/>
    </location>
</feature>
<name>A0A158KZ90_9BURK</name>
<dbReference type="EMBL" id="FCON02000228">
    <property type="protein sequence ID" value="SAL86427.1"/>
    <property type="molecule type" value="Genomic_DNA"/>
</dbReference>
<reference evidence="2" key="1">
    <citation type="submission" date="2016-01" db="EMBL/GenBank/DDBJ databases">
        <authorList>
            <person name="Peeters C."/>
        </authorList>
    </citation>
    <scope>NUCLEOTIDE SEQUENCE [LARGE SCALE GENOMIC DNA]</scope>
    <source>
        <strain evidence="2">LMG 22940</strain>
    </source>
</reference>
<dbReference type="Pfam" id="PF24393">
    <property type="entry name" value="Pepco"/>
    <property type="match status" value="1"/>
</dbReference>
<dbReference type="InterPro" id="IPR056947">
    <property type="entry name" value="Pepco_dom"/>
</dbReference>
<gene>
    <name evidence="2" type="ORF">AWB68_08024</name>
</gene>
<evidence type="ECO:0000313" key="2">
    <source>
        <dbReference type="EMBL" id="SAL86427.1"/>
    </source>
</evidence>
<proteinExistence type="predicted"/>
<protein>
    <recommendedName>
        <fullName evidence="1">Pepco domain-containing protein</fullName>
    </recommendedName>
</protein>
<organism evidence="2 3">
    <name type="scientific">Caballeronia choica</name>
    <dbReference type="NCBI Taxonomy" id="326476"/>
    <lineage>
        <taxon>Bacteria</taxon>
        <taxon>Pseudomonadati</taxon>
        <taxon>Pseudomonadota</taxon>
        <taxon>Betaproteobacteria</taxon>
        <taxon>Burkholderiales</taxon>
        <taxon>Burkholderiaceae</taxon>
        <taxon>Caballeronia</taxon>
    </lineage>
</organism>
<accession>A0A158KZ90</accession>
<dbReference type="AlphaFoldDB" id="A0A158KZ90"/>
<evidence type="ECO:0000259" key="1">
    <source>
        <dbReference type="Pfam" id="PF24393"/>
    </source>
</evidence>
<dbReference type="Proteomes" id="UP000054770">
    <property type="component" value="Unassembled WGS sequence"/>
</dbReference>